<dbReference type="AlphaFoldDB" id="A0A8S9P500"/>
<proteinExistence type="predicted"/>
<evidence type="ECO:0000313" key="1">
    <source>
        <dbReference type="EMBL" id="KAF3512208.1"/>
    </source>
</evidence>
<sequence>MELSSTVMELYLGGDKALSRWGRSSNGGSPRIERIERLTKMGLLDRLLAKTEPLPESVEFHILLCCGNGVTASCTCSLLSRSKQTRTSGASLVLVVFLSVAMELSSTAMELYLGGDEALSRWRRSSNSGSPRIKSYMSSLYGWV</sequence>
<organism evidence="1 2">
    <name type="scientific">Brassica cretica</name>
    <name type="common">Mustard</name>
    <dbReference type="NCBI Taxonomy" id="69181"/>
    <lineage>
        <taxon>Eukaryota</taxon>
        <taxon>Viridiplantae</taxon>
        <taxon>Streptophyta</taxon>
        <taxon>Embryophyta</taxon>
        <taxon>Tracheophyta</taxon>
        <taxon>Spermatophyta</taxon>
        <taxon>Magnoliopsida</taxon>
        <taxon>eudicotyledons</taxon>
        <taxon>Gunneridae</taxon>
        <taxon>Pentapetalae</taxon>
        <taxon>rosids</taxon>
        <taxon>malvids</taxon>
        <taxon>Brassicales</taxon>
        <taxon>Brassicaceae</taxon>
        <taxon>Brassiceae</taxon>
        <taxon>Brassica</taxon>
    </lineage>
</organism>
<evidence type="ECO:0000313" key="2">
    <source>
        <dbReference type="Proteomes" id="UP000712600"/>
    </source>
</evidence>
<reference evidence="1" key="1">
    <citation type="submission" date="2019-12" db="EMBL/GenBank/DDBJ databases">
        <title>Genome sequencing and annotation of Brassica cretica.</title>
        <authorList>
            <person name="Studholme D.J."/>
            <person name="Sarris P."/>
        </authorList>
    </citation>
    <scope>NUCLEOTIDE SEQUENCE</scope>
    <source>
        <strain evidence="1">PFS-109/04</strain>
        <tissue evidence="1">Leaf</tissue>
    </source>
</reference>
<gene>
    <name evidence="1" type="ORF">F2Q69_00008199</name>
</gene>
<dbReference type="Proteomes" id="UP000712600">
    <property type="component" value="Unassembled WGS sequence"/>
</dbReference>
<protein>
    <submittedName>
        <fullName evidence="1">Uncharacterized protein</fullName>
    </submittedName>
</protein>
<accession>A0A8S9P500</accession>
<comment type="caution">
    <text evidence="1">The sequence shown here is derived from an EMBL/GenBank/DDBJ whole genome shotgun (WGS) entry which is preliminary data.</text>
</comment>
<dbReference type="EMBL" id="QGKX02001521">
    <property type="protein sequence ID" value="KAF3512208.1"/>
    <property type="molecule type" value="Genomic_DNA"/>
</dbReference>
<name>A0A8S9P500_BRACR</name>